<comment type="subunit">
    <text evidence="5">Homodimer.</text>
</comment>
<comment type="catalytic activity">
    <reaction evidence="5 8">
        <text>meso-2,6-diaminopimelate + H(+) = L-lysine + CO2</text>
        <dbReference type="Rhea" id="RHEA:15101"/>
        <dbReference type="ChEBI" id="CHEBI:15378"/>
        <dbReference type="ChEBI" id="CHEBI:16526"/>
        <dbReference type="ChEBI" id="CHEBI:32551"/>
        <dbReference type="ChEBI" id="CHEBI:57791"/>
        <dbReference type="EC" id="4.1.1.20"/>
    </reaction>
</comment>
<feature type="binding site" evidence="5">
    <location>
        <position position="228"/>
    </location>
    <ligand>
        <name>pyridoxal 5'-phosphate</name>
        <dbReference type="ChEBI" id="CHEBI:597326"/>
    </ligand>
</feature>
<dbReference type="GO" id="GO:0008836">
    <property type="term" value="F:diaminopimelate decarboxylase activity"/>
    <property type="evidence" value="ECO:0007669"/>
    <property type="project" value="UniProtKB-UniRule"/>
</dbReference>
<dbReference type="PANTHER" id="PTHR43727:SF2">
    <property type="entry name" value="GROUP IV DECARBOXYLASE"/>
    <property type="match status" value="1"/>
</dbReference>
<dbReference type="SUPFAM" id="SSF51419">
    <property type="entry name" value="PLP-binding barrel"/>
    <property type="match status" value="1"/>
</dbReference>
<dbReference type="PANTHER" id="PTHR43727">
    <property type="entry name" value="DIAMINOPIMELATE DECARBOXYLASE"/>
    <property type="match status" value="1"/>
</dbReference>
<gene>
    <name evidence="5 10" type="primary">lysA</name>
    <name evidence="10" type="ORF">E0485_10265</name>
</gene>
<name>A0A4R4EEG0_9BACL</name>
<keyword evidence="5" id="KW-0028">Amino-acid biosynthesis</keyword>
<evidence type="ECO:0000256" key="4">
    <source>
        <dbReference type="ARBA" id="ARBA00023239"/>
    </source>
</evidence>
<dbReference type="RefSeq" id="WP_132417930.1">
    <property type="nucleotide sequence ID" value="NZ_SKFG01000008.1"/>
</dbReference>
<protein>
    <recommendedName>
        <fullName evidence="5 6">Diaminopimelate decarboxylase</fullName>
        <shortName evidence="5">DAP decarboxylase</shortName>
        <shortName evidence="5">DAPDC</shortName>
        <ecNumber evidence="5 6">4.1.1.20</ecNumber>
    </recommendedName>
</protein>
<proteinExistence type="inferred from homology"/>
<dbReference type="InterPro" id="IPR000183">
    <property type="entry name" value="Orn/DAP/Arg_de-COase"/>
</dbReference>
<keyword evidence="11" id="KW-1185">Reference proteome</keyword>
<feature type="binding site" evidence="5">
    <location>
        <position position="310"/>
    </location>
    <ligand>
        <name>substrate</name>
    </ligand>
</feature>
<evidence type="ECO:0000259" key="9">
    <source>
        <dbReference type="Pfam" id="PF02784"/>
    </source>
</evidence>
<dbReference type="SUPFAM" id="SSF50621">
    <property type="entry name" value="Alanine racemase C-terminal domain-like"/>
    <property type="match status" value="1"/>
</dbReference>
<dbReference type="NCBIfam" id="TIGR01048">
    <property type="entry name" value="lysA"/>
    <property type="match status" value="1"/>
</dbReference>
<feature type="active site" description="Proton donor" evidence="7">
    <location>
        <position position="344"/>
    </location>
</feature>
<feature type="binding site" evidence="5">
    <location>
        <begin position="271"/>
        <end position="274"/>
    </location>
    <ligand>
        <name>pyridoxal 5'-phosphate</name>
        <dbReference type="ChEBI" id="CHEBI:597326"/>
    </ligand>
</feature>
<dbReference type="EMBL" id="SKFG01000008">
    <property type="protein sequence ID" value="TCZ77847.1"/>
    <property type="molecule type" value="Genomic_DNA"/>
</dbReference>
<evidence type="ECO:0000256" key="2">
    <source>
        <dbReference type="ARBA" id="ARBA00022793"/>
    </source>
</evidence>
<keyword evidence="4 5" id="KW-0456">Lyase</keyword>
<feature type="binding site" evidence="5">
    <location>
        <position position="373"/>
    </location>
    <ligand>
        <name>substrate</name>
    </ligand>
</feature>
<feature type="domain" description="Orn/DAP/Arg decarboxylase 2 N-terminal" evidence="9">
    <location>
        <begin position="36"/>
        <end position="278"/>
    </location>
</feature>
<organism evidence="10 11">
    <name type="scientific">Paenibacillus albiflavus</name>
    <dbReference type="NCBI Taxonomy" id="2545760"/>
    <lineage>
        <taxon>Bacteria</taxon>
        <taxon>Bacillati</taxon>
        <taxon>Bacillota</taxon>
        <taxon>Bacilli</taxon>
        <taxon>Bacillales</taxon>
        <taxon>Paenibacillaceae</taxon>
        <taxon>Paenibacillus</taxon>
    </lineage>
</organism>
<dbReference type="PRINTS" id="PR01181">
    <property type="entry name" value="DAPDCRBXLASE"/>
</dbReference>
<dbReference type="InterPro" id="IPR029066">
    <property type="entry name" value="PLP-binding_barrel"/>
</dbReference>
<feature type="binding site" evidence="5">
    <location>
        <position position="314"/>
    </location>
    <ligand>
        <name>substrate</name>
    </ligand>
</feature>
<dbReference type="Gene3D" id="3.20.20.10">
    <property type="entry name" value="Alanine racemase"/>
    <property type="match status" value="1"/>
</dbReference>
<dbReference type="EC" id="4.1.1.20" evidence="5 6"/>
<evidence type="ECO:0000256" key="5">
    <source>
        <dbReference type="HAMAP-Rule" id="MF_02120"/>
    </source>
</evidence>
<evidence type="ECO:0000256" key="6">
    <source>
        <dbReference type="NCBIfam" id="TIGR01048"/>
    </source>
</evidence>
<dbReference type="UniPathway" id="UPA00034">
    <property type="reaction ID" value="UER00027"/>
</dbReference>
<reference evidence="10 11" key="1">
    <citation type="submission" date="2019-03" db="EMBL/GenBank/DDBJ databases">
        <authorList>
            <person name="Kim M.K.M."/>
        </authorList>
    </citation>
    <scope>NUCLEOTIDE SEQUENCE [LARGE SCALE GENOMIC DNA]</scope>
    <source>
        <strain evidence="10 11">18JY21-1</strain>
    </source>
</reference>
<feature type="binding site" evidence="5">
    <location>
        <position position="345"/>
    </location>
    <ligand>
        <name>substrate</name>
    </ligand>
</feature>
<keyword evidence="2 5" id="KW-0210">Decarboxylase</keyword>
<dbReference type="InterPro" id="IPR002986">
    <property type="entry name" value="DAP_deCOOHase_LysA"/>
</dbReference>
<evidence type="ECO:0000256" key="8">
    <source>
        <dbReference type="RuleBase" id="RU003738"/>
    </source>
</evidence>
<keyword evidence="5 8" id="KW-0457">Lysine biosynthesis</keyword>
<evidence type="ECO:0000313" key="11">
    <source>
        <dbReference type="Proteomes" id="UP000295418"/>
    </source>
</evidence>
<comment type="pathway">
    <text evidence="5 8">Amino-acid biosynthesis; L-lysine biosynthesis via DAP pathway; L-lysine from DL-2,6-diaminopimelate: step 1/1.</text>
</comment>
<keyword evidence="3 5" id="KW-0663">Pyridoxal phosphate</keyword>
<comment type="cofactor">
    <cofactor evidence="1 5 7 8">
        <name>pyridoxal 5'-phosphate</name>
        <dbReference type="ChEBI" id="CHEBI:597326"/>
    </cofactor>
</comment>
<dbReference type="PRINTS" id="PR01179">
    <property type="entry name" value="ODADCRBXLASE"/>
</dbReference>
<feature type="binding site" evidence="5">
    <location>
        <position position="274"/>
    </location>
    <ligand>
        <name>substrate</name>
    </ligand>
</feature>
<feature type="binding site" evidence="5">
    <location>
        <position position="373"/>
    </location>
    <ligand>
        <name>pyridoxal 5'-phosphate</name>
        <dbReference type="ChEBI" id="CHEBI:597326"/>
    </ligand>
</feature>
<dbReference type="InterPro" id="IPR022644">
    <property type="entry name" value="De-COase2_N"/>
</dbReference>
<dbReference type="GO" id="GO:0030170">
    <property type="term" value="F:pyridoxal phosphate binding"/>
    <property type="evidence" value="ECO:0007669"/>
    <property type="project" value="UniProtKB-UniRule"/>
</dbReference>
<comment type="function">
    <text evidence="5">Specifically catalyzes the decarboxylation of meso-diaminopimelate (meso-DAP) to L-lysine.</text>
</comment>
<dbReference type="Proteomes" id="UP000295418">
    <property type="component" value="Unassembled WGS sequence"/>
</dbReference>
<dbReference type="GO" id="GO:0009089">
    <property type="term" value="P:lysine biosynthetic process via diaminopimelate"/>
    <property type="evidence" value="ECO:0007669"/>
    <property type="project" value="UniProtKB-UniRule"/>
</dbReference>
<sequence length="415" mass="46145">MSQYDLISTGFYGNTTPEELVQKYGSPLYVYNEAVLRERCKEMRNLVSCPNFKVQYSAKANSNKELLKIIRSEGLHTDAMSPGEIFIMLQSGYHPEEIFFVANNASEEEMQYVIDAGILVSVDSLSQLQMYGRLNPGGRVAVRINAGAGVGHHEKVITAGKKTKFGVNADLIPEIKQIAEQYKLRIVGLNQHLGSLFMEPDGYIAGAQALLSVAEQFENLEFVDFGGGFGIPYRKHSGEQRLDLEALGSELSAIVQDWTAQYGQDIAFHTEPGRYIVAESSVLLGKVNAIKHNGTTKFVGTDVGFNVLARPVMYDSWHDLEFYRNGSRLDGYQLELATITGNICESGDIIAKDREVPIIEEGDICGILDTGAYGFAMSSNYNNRLRPAEVLIRTDGSPELIRRRDTLEDLLRNYE</sequence>
<dbReference type="CDD" id="cd06828">
    <property type="entry name" value="PLPDE_III_DapDC"/>
    <property type="match status" value="1"/>
</dbReference>
<dbReference type="Pfam" id="PF02784">
    <property type="entry name" value="Orn_Arg_deC_N"/>
    <property type="match status" value="1"/>
</dbReference>
<dbReference type="Gene3D" id="2.40.37.10">
    <property type="entry name" value="Lyase, Ornithine Decarboxylase, Chain A, domain 1"/>
    <property type="match status" value="1"/>
</dbReference>
<accession>A0A4R4EEG0</accession>
<dbReference type="InterPro" id="IPR009006">
    <property type="entry name" value="Ala_racemase/Decarboxylase_C"/>
</dbReference>
<evidence type="ECO:0000313" key="10">
    <source>
        <dbReference type="EMBL" id="TCZ77847.1"/>
    </source>
</evidence>
<evidence type="ECO:0000256" key="7">
    <source>
        <dbReference type="PIRSR" id="PIRSR600183-50"/>
    </source>
</evidence>
<evidence type="ECO:0000256" key="3">
    <source>
        <dbReference type="ARBA" id="ARBA00022898"/>
    </source>
</evidence>
<feature type="modified residue" description="N6-(pyridoxal phosphate)lysine" evidence="5 7">
    <location>
        <position position="59"/>
    </location>
</feature>
<comment type="caution">
    <text evidence="10">The sequence shown here is derived from an EMBL/GenBank/DDBJ whole genome shotgun (WGS) entry which is preliminary data.</text>
</comment>
<dbReference type="AlphaFoldDB" id="A0A4R4EEG0"/>
<evidence type="ECO:0000256" key="1">
    <source>
        <dbReference type="ARBA" id="ARBA00001933"/>
    </source>
</evidence>
<comment type="similarity">
    <text evidence="5">Belongs to the Orn/Lys/Arg decarboxylase class-II family. LysA subfamily.</text>
</comment>
<dbReference type="HAMAP" id="MF_02120">
    <property type="entry name" value="LysA"/>
    <property type="match status" value="1"/>
</dbReference>
<dbReference type="OrthoDB" id="9802241at2"/>